<comment type="caution">
    <text evidence="4">The sequence shown here is derived from an EMBL/GenBank/DDBJ whole genome shotgun (WGS) entry which is preliminary data.</text>
</comment>
<feature type="compositionally biased region" description="Basic residues" evidence="2">
    <location>
        <begin position="105"/>
        <end position="120"/>
    </location>
</feature>
<dbReference type="EC" id="3.1.1.29" evidence="4"/>
<proteinExistence type="inferred from homology"/>
<keyword evidence="5" id="KW-1185">Reference proteome</keyword>
<dbReference type="Gene3D" id="3.30.160.20">
    <property type="match status" value="1"/>
</dbReference>
<dbReference type="GO" id="GO:0004045">
    <property type="term" value="F:peptidyl-tRNA hydrolase activity"/>
    <property type="evidence" value="ECO:0007669"/>
    <property type="project" value="UniProtKB-EC"/>
</dbReference>
<dbReference type="NCBIfam" id="NF006718">
    <property type="entry name" value="PRK09256.1"/>
    <property type="match status" value="1"/>
</dbReference>
<dbReference type="Proteomes" id="UP001218788">
    <property type="component" value="Unassembled WGS sequence"/>
</dbReference>
<dbReference type="EMBL" id="JAQQXP010000001">
    <property type="protein sequence ID" value="MDC8830021.1"/>
    <property type="molecule type" value="Genomic_DNA"/>
</dbReference>
<feature type="compositionally biased region" description="Basic residues" evidence="2">
    <location>
        <begin position="127"/>
        <end position="138"/>
    </location>
</feature>
<dbReference type="Pfam" id="PF00472">
    <property type="entry name" value="RF-1"/>
    <property type="match status" value="1"/>
</dbReference>
<dbReference type="PANTHER" id="PTHR47814">
    <property type="entry name" value="PEPTIDYL-TRNA HYDROLASE ARFB"/>
    <property type="match status" value="1"/>
</dbReference>
<comment type="similarity">
    <text evidence="1">Belongs to the prokaryotic/mitochondrial release factor family.</text>
</comment>
<evidence type="ECO:0000313" key="4">
    <source>
        <dbReference type="EMBL" id="MDC8830021.1"/>
    </source>
</evidence>
<dbReference type="PANTHER" id="PTHR47814:SF1">
    <property type="entry name" value="PEPTIDYL-TRNA HYDROLASE ARFB"/>
    <property type="match status" value="1"/>
</dbReference>
<protein>
    <submittedName>
        <fullName evidence="4">Alternative ribosome rescue aminoacyl-tRNA hydrolase ArfB</fullName>
        <ecNumber evidence="4">3.1.1.29</ecNumber>
    </submittedName>
</protein>
<keyword evidence="4" id="KW-0378">Hydrolase</keyword>
<feature type="domain" description="Prokaryotic-type class I peptide chain release factors" evidence="3">
    <location>
        <begin position="21"/>
        <end position="37"/>
    </location>
</feature>
<reference evidence="4 5" key="1">
    <citation type="submission" date="2022-10" db="EMBL/GenBank/DDBJ databases">
        <title>Alteromonas sp. chi3 Genome sequencing.</title>
        <authorList>
            <person name="Park S."/>
        </authorList>
    </citation>
    <scope>NUCLEOTIDE SEQUENCE [LARGE SCALE GENOMIC DNA]</scope>
    <source>
        <strain evidence="5">chi3</strain>
    </source>
</reference>
<evidence type="ECO:0000256" key="1">
    <source>
        <dbReference type="ARBA" id="ARBA00010835"/>
    </source>
</evidence>
<dbReference type="InterPro" id="IPR045853">
    <property type="entry name" value="Pep_chain_release_fac_I_sf"/>
</dbReference>
<gene>
    <name evidence="4" type="primary">arfB</name>
    <name evidence="4" type="ORF">OIK42_04495</name>
</gene>
<organism evidence="4 5">
    <name type="scientific">Alteromonas gilva</name>
    <dbReference type="NCBI Taxonomy" id="2987522"/>
    <lineage>
        <taxon>Bacteria</taxon>
        <taxon>Pseudomonadati</taxon>
        <taxon>Pseudomonadota</taxon>
        <taxon>Gammaproteobacteria</taxon>
        <taxon>Alteromonadales</taxon>
        <taxon>Alteromonadaceae</taxon>
        <taxon>Alteromonas/Salinimonas group</taxon>
        <taxon>Alteromonas</taxon>
    </lineage>
</organism>
<dbReference type="RefSeq" id="WP_273638684.1">
    <property type="nucleotide sequence ID" value="NZ_JAQQXP010000001.1"/>
</dbReference>
<evidence type="ECO:0000313" key="5">
    <source>
        <dbReference type="Proteomes" id="UP001218788"/>
    </source>
</evidence>
<evidence type="ECO:0000256" key="2">
    <source>
        <dbReference type="SAM" id="MobiDB-lite"/>
    </source>
</evidence>
<accession>A0ABT5L0J9</accession>
<dbReference type="InterPro" id="IPR000352">
    <property type="entry name" value="Pep_chain_release_fac_I"/>
</dbReference>
<feature type="region of interest" description="Disordered" evidence="2">
    <location>
        <begin position="105"/>
        <end position="138"/>
    </location>
</feature>
<sequence length="138" mass="15810">MIQITSGICLAYSEIDLQAIRAQGSGGQNVNKVSSAIHLRFDIHGSSLPAQFKERLLDCRDSRLTTEGVMVIKAQQFRTQEQNREDAIERLKEWIISNTKVQKKRRATRVSRAAKARRKEAKQANSQRKKLRKKISFD</sequence>
<evidence type="ECO:0000259" key="3">
    <source>
        <dbReference type="PROSITE" id="PS00745"/>
    </source>
</evidence>
<dbReference type="PROSITE" id="PS00745">
    <property type="entry name" value="RF_PROK_I"/>
    <property type="match status" value="1"/>
</dbReference>
<name>A0ABT5L0J9_9ALTE</name>
<dbReference type="SUPFAM" id="SSF75620">
    <property type="entry name" value="Release factor"/>
    <property type="match status" value="1"/>
</dbReference>